<reference evidence="3" key="1">
    <citation type="journal article" date="2012" name="Science">
        <title>The Paleozoic origin of enzymatic lignin decomposition reconstructed from 31 fungal genomes.</title>
        <authorList>
            <person name="Floudas D."/>
            <person name="Binder M."/>
            <person name="Riley R."/>
            <person name="Barry K."/>
            <person name="Blanchette R.A."/>
            <person name="Henrissat B."/>
            <person name="Martinez A.T."/>
            <person name="Otillar R."/>
            <person name="Spatafora J.W."/>
            <person name="Yadav J.S."/>
            <person name="Aerts A."/>
            <person name="Benoit I."/>
            <person name="Boyd A."/>
            <person name="Carlson A."/>
            <person name="Copeland A."/>
            <person name="Coutinho P.M."/>
            <person name="de Vries R.P."/>
            <person name="Ferreira P."/>
            <person name="Findley K."/>
            <person name="Foster B."/>
            <person name="Gaskell J."/>
            <person name="Glotzer D."/>
            <person name="Gorecki P."/>
            <person name="Heitman J."/>
            <person name="Hesse C."/>
            <person name="Hori C."/>
            <person name="Igarashi K."/>
            <person name="Jurgens J.A."/>
            <person name="Kallen N."/>
            <person name="Kersten P."/>
            <person name="Kohler A."/>
            <person name="Kuees U."/>
            <person name="Kumar T.K.A."/>
            <person name="Kuo A."/>
            <person name="LaButti K."/>
            <person name="Larrondo L.F."/>
            <person name="Lindquist E."/>
            <person name="Ling A."/>
            <person name="Lombard V."/>
            <person name="Lucas S."/>
            <person name="Lundell T."/>
            <person name="Martin R."/>
            <person name="McLaughlin D.J."/>
            <person name="Morgenstern I."/>
            <person name="Morin E."/>
            <person name="Murat C."/>
            <person name="Nagy L.G."/>
            <person name="Nolan M."/>
            <person name="Ohm R.A."/>
            <person name="Patyshakuliyeva A."/>
            <person name="Rokas A."/>
            <person name="Ruiz-Duenas F.J."/>
            <person name="Sabat G."/>
            <person name="Salamov A."/>
            <person name="Samejima M."/>
            <person name="Schmutz J."/>
            <person name="Slot J.C."/>
            <person name="St John F."/>
            <person name="Stenlid J."/>
            <person name="Sun H."/>
            <person name="Sun S."/>
            <person name="Syed K."/>
            <person name="Tsang A."/>
            <person name="Wiebenga A."/>
            <person name="Young D."/>
            <person name="Pisabarro A."/>
            <person name="Eastwood D.C."/>
            <person name="Martin F."/>
            <person name="Cullen D."/>
            <person name="Grigoriev I.V."/>
            <person name="Hibbett D.S."/>
        </authorList>
    </citation>
    <scope>NUCLEOTIDE SEQUENCE [LARGE SCALE GENOMIC DNA]</scope>
    <source>
        <strain evidence="3">RWD-64-598 SS2</strain>
    </source>
</reference>
<dbReference type="Proteomes" id="UP000053558">
    <property type="component" value="Unassembled WGS sequence"/>
</dbReference>
<organism evidence="2 3">
    <name type="scientific">Coniophora puteana (strain RWD-64-598)</name>
    <name type="common">Brown rot fungus</name>
    <dbReference type="NCBI Taxonomy" id="741705"/>
    <lineage>
        <taxon>Eukaryota</taxon>
        <taxon>Fungi</taxon>
        <taxon>Dikarya</taxon>
        <taxon>Basidiomycota</taxon>
        <taxon>Agaricomycotina</taxon>
        <taxon>Agaricomycetes</taxon>
        <taxon>Agaricomycetidae</taxon>
        <taxon>Boletales</taxon>
        <taxon>Coniophorineae</taxon>
        <taxon>Coniophoraceae</taxon>
        <taxon>Coniophora</taxon>
    </lineage>
</organism>
<dbReference type="OMA" id="SWHANAG"/>
<dbReference type="GeneID" id="19208516"/>
<proteinExistence type="predicted"/>
<feature type="region of interest" description="Disordered" evidence="1">
    <location>
        <begin position="1"/>
        <end position="25"/>
    </location>
</feature>
<keyword evidence="3" id="KW-1185">Reference proteome</keyword>
<dbReference type="EMBL" id="JH711590">
    <property type="protein sequence ID" value="EIW74875.1"/>
    <property type="molecule type" value="Genomic_DNA"/>
</dbReference>
<evidence type="ECO:0000256" key="1">
    <source>
        <dbReference type="SAM" id="MobiDB-lite"/>
    </source>
</evidence>
<protein>
    <submittedName>
        <fullName evidence="2">Uncharacterized protein</fullName>
    </submittedName>
</protein>
<dbReference type="RefSeq" id="XP_007774792.1">
    <property type="nucleotide sequence ID" value="XM_007776602.1"/>
</dbReference>
<gene>
    <name evidence="2" type="ORF">CONPUDRAFT_66633</name>
</gene>
<evidence type="ECO:0000313" key="2">
    <source>
        <dbReference type="EMBL" id="EIW74875.1"/>
    </source>
</evidence>
<name>A0A5M3M7V4_CONPW</name>
<feature type="compositionally biased region" description="Basic residues" evidence="1">
    <location>
        <begin position="1"/>
        <end position="10"/>
    </location>
</feature>
<dbReference type="AlphaFoldDB" id="A0A5M3M7V4"/>
<evidence type="ECO:0000313" key="3">
    <source>
        <dbReference type="Proteomes" id="UP000053558"/>
    </source>
</evidence>
<comment type="caution">
    <text evidence="2">The sequence shown here is derived from an EMBL/GenBank/DDBJ whole genome shotgun (WGS) entry which is preliminary data.</text>
</comment>
<accession>A0A5M3M7V4</accession>
<dbReference type="OrthoDB" id="3224221at2759"/>
<dbReference type="KEGG" id="cput:CONPUDRAFT_66633"/>
<sequence>MQRQVRKHAAKLLNRSDKDSPFKEPSVPEVVAFERRKEGGPTAKNFRLQLQKANASQWNKQAIRVFTKDFRGCSWHANAGYGKVKRTFEVHMQALREQYKVIKRKSYDRLQVPSESQAVEEQAHRDAITEANRGQRRRSLCGRRGDACDDHPDLKEFKPLFNQLPPEAMSDDETDEEEDDGRPRYIIRVPAWRSKQATAWLRVFDRIHLSGRFWPNGKPKRGRFPHHRVPSQRVESPGKPVRCLPVNFYDAGWLEGLSSPERDYLKCGPPAKLSHTTRVVQ</sequence>